<reference evidence="1" key="1">
    <citation type="journal article" date="2023" name="Science">
        <title>Genome structures resolve the early diversification of teleost fishes.</title>
        <authorList>
            <person name="Parey E."/>
            <person name="Louis A."/>
            <person name="Montfort J."/>
            <person name="Bouchez O."/>
            <person name="Roques C."/>
            <person name="Iampietro C."/>
            <person name="Lluch J."/>
            <person name="Castinel A."/>
            <person name="Donnadieu C."/>
            <person name="Desvignes T."/>
            <person name="Floi Bucao C."/>
            <person name="Jouanno E."/>
            <person name="Wen M."/>
            <person name="Mejri S."/>
            <person name="Dirks R."/>
            <person name="Jansen H."/>
            <person name="Henkel C."/>
            <person name="Chen W.J."/>
            <person name="Zahm M."/>
            <person name="Cabau C."/>
            <person name="Klopp C."/>
            <person name="Thompson A.W."/>
            <person name="Robinson-Rechavi M."/>
            <person name="Braasch I."/>
            <person name="Lecointre G."/>
            <person name="Bobe J."/>
            <person name="Postlethwait J.H."/>
            <person name="Berthelot C."/>
            <person name="Roest Crollius H."/>
            <person name="Guiguen Y."/>
        </authorList>
    </citation>
    <scope>NUCLEOTIDE SEQUENCE</scope>
    <source>
        <strain evidence="1">NC1722</strain>
    </source>
</reference>
<evidence type="ECO:0000313" key="1">
    <source>
        <dbReference type="EMBL" id="KAJ8387263.1"/>
    </source>
</evidence>
<sequence>MLFIGGRKEGEITRSGKGTAANVTVPILIFKPRGSRGEAAQFHTLAECSNVTLSALLSGLHFPTQLNVRVVPMETSLQRERRGPDSEMR</sequence>
<dbReference type="Proteomes" id="UP001221898">
    <property type="component" value="Unassembled WGS sequence"/>
</dbReference>
<protein>
    <submittedName>
        <fullName evidence="1">Uncharacterized protein</fullName>
    </submittedName>
</protein>
<evidence type="ECO:0000313" key="2">
    <source>
        <dbReference type="Proteomes" id="UP001221898"/>
    </source>
</evidence>
<gene>
    <name evidence="1" type="ORF">AAFF_G00158860</name>
</gene>
<name>A0AAD7RMZ0_9TELE</name>
<accession>A0AAD7RMZ0</accession>
<dbReference type="AlphaFoldDB" id="A0AAD7RMZ0"/>
<proteinExistence type="predicted"/>
<organism evidence="1 2">
    <name type="scientific">Aldrovandia affinis</name>
    <dbReference type="NCBI Taxonomy" id="143900"/>
    <lineage>
        <taxon>Eukaryota</taxon>
        <taxon>Metazoa</taxon>
        <taxon>Chordata</taxon>
        <taxon>Craniata</taxon>
        <taxon>Vertebrata</taxon>
        <taxon>Euteleostomi</taxon>
        <taxon>Actinopterygii</taxon>
        <taxon>Neopterygii</taxon>
        <taxon>Teleostei</taxon>
        <taxon>Notacanthiformes</taxon>
        <taxon>Halosauridae</taxon>
        <taxon>Aldrovandia</taxon>
    </lineage>
</organism>
<keyword evidence="2" id="KW-1185">Reference proteome</keyword>
<dbReference type="EMBL" id="JAINUG010000214">
    <property type="protein sequence ID" value="KAJ8387263.1"/>
    <property type="molecule type" value="Genomic_DNA"/>
</dbReference>
<comment type="caution">
    <text evidence="1">The sequence shown here is derived from an EMBL/GenBank/DDBJ whole genome shotgun (WGS) entry which is preliminary data.</text>
</comment>